<feature type="region of interest" description="Disordered" evidence="1">
    <location>
        <begin position="117"/>
        <end position="144"/>
    </location>
</feature>
<evidence type="ECO:0000256" key="1">
    <source>
        <dbReference type="SAM" id="MobiDB-lite"/>
    </source>
</evidence>
<accession>A0ABU3THW6</accession>
<dbReference type="Proteomes" id="UP001250698">
    <property type="component" value="Unassembled WGS sequence"/>
</dbReference>
<evidence type="ECO:0000313" key="3">
    <source>
        <dbReference type="Proteomes" id="UP001250698"/>
    </source>
</evidence>
<feature type="region of interest" description="Disordered" evidence="1">
    <location>
        <begin position="1"/>
        <end position="54"/>
    </location>
</feature>
<dbReference type="RefSeq" id="WP_315998418.1">
    <property type="nucleotide sequence ID" value="NZ_JAWDJT010000006.1"/>
</dbReference>
<evidence type="ECO:0008006" key="4">
    <source>
        <dbReference type="Google" id="ProtNLM"/>
    </source>
</evidence>
<evidence type="ECO:0000313" key="2">
    <source>
        <dbReference type="EMBL" id="MDU0370947.1"/>
    </source>
</evidence>
<organism evidence="2 3">
    <name type="scientific">Hymenobacter endophyticus</name>
    <dbReference type="NCBI Taxonomy" id="3076335"/>
    <lineage>
        <taxon>Bacteria</taxon>
        <taxon>Pseudomonadati</taxon>
        <taxon>Bacteroidota</taxon>
        <taxon>Cytophagia</taxon>
        <taxon>Cytophagales</taxon>
        <taxon>Hymenobacteraceae</taxon>
        <taxon>Hymenobacter</taxon>
    </lineage>
</organism>
<protein>
    <recommendedName>
        <fullName evidence="4">DUF3618 domain-containing protein</fullName>
    </recommendedName>
</protein>
<gene>
    <name evidence="2" type="ORF">ROI90_11120</name>
</gene>
<feature type="compositionally biased region" description="Low complexity" evidence="1">
    <location>
        <begin position="28"/>
        <end position="51"/>
    </location>
</feature>
<dbReference type="EMBL" id="JAWDJT010000006">
    <property type="protein sequence ID" value="MDU0370947.1"/>
    <property type="molecule type" value="Genomic_DNA"/>
</dbReference>
<keyword evidence="3" id="KW-1185">Reference proteome</keyword>
<comment type="caution">
    <text evidence="2">The sequence shown here is derived from an EMBL/GenBank/DDBJ whole genome shotgun (WGS) entry which is preliminary data.</text>
</comment>
<reference evidence="2 3" key="1">
    <citation type="submission" date="2023-10" db="EMBL/GenBank/DDBJ databases">
        <title>Hymenobacter endophyticus sp. nov., an isolate from the leaf tissues of wheat.</title>
        <authorList>
            <person name="Dai Y."/>
        </authorList>
    </citation>
    <scope>NUCLEOTIDE SEQUENCE [LARGE SCALE GENOMIC DNA]</scope>
    <source>
        <strain evidence="2 3">ZK17L-C2</strain>
    </source>
</reference>
<sequence>MSTQKSHQPGAPAHKHITFTPASEVNGSSDASASTESSSQESSQQEGQQKSWLDQQQWLKNIDVNQLSQQVKDLSSKAKDFSTKAVDQVNSLSPTQKVIGGALLVGGLSWLALRAKSSPKGETYRGSSDEDGSWNKSSDSVYRGATRSYGEDDYAADL</sequence>
<name>A0ABU3THW6_9BACT</name>
<proteinExistence type="predicted"/>